<keyword evidence="3" id="KW-0378">Hydrolase</keyword>
<gene>
    <name evidence="6" type="ORF">KP509_13G073000</name>
</gene>
<comment type="caution">
    <text evidence="6">The sequence shown here is derived from an EMBL/GenBank/DDBJ whole genome shotgun (WGS) entry which is preliminary data.</text>
</comment>
<dbReference type="OrthoDB" id="202825at2759"/>
<evidence type="ECO:0000259" key="5">
    <source>
        <dbReference type="Pfam" id="PF01975"/>
    </source>
</evidence>
<keyword evidence="7" id="KW-1185">Reference proteome</keyword>
<evidence type="ECO:0000256" key="4">
    <source>
        <dbReference type="SAM" id="MobiDB-lite"/>
    </source>
</evidence>
<name>A0A8T2TIT1_CERRI</name>
<comment type="similarity">
    <text evidence="1">Belongs to the SurE nucleotidase family.</text>
</comment>
<dbReference type="InterPro" id="IPR002828">
    <property type="entry name" value="SurE-like_Pase/nucleotidase"/>
</dbReference>
<evidence type="ECO:0000256" key="3">
    <source>
        <dbReference type="ARBA" id="ARBA00022801"/>
    </source>
</evidence>
<dbReference type="AlphaFoldDB" id="A0A8T2TIT1"/>
<dbReference type="OMA" id="SKLCWQA"/>
<dbReference type="PANTHER" id="PTHR30457">
    <property type="entry name" value="5'-NUCLEOTIDASE SURE"/>
    <property type="match status" value="1"/>
</dbReference>
<organism evidence="6 7">
    <name type="scientific">Ceratopteris richardii</name>
    <name type="common">Triangle waterfern</name>
    <dbReference type="NCBI Taxonomy" id="49495"/>
    <lineage>
        <taxon>Eukaryota</taxon>
        <taxon>Viridiplantae</taxon>
        <taxon>Streptophyta</taxon>
        <taxon>Embryophyta</taxon>
        <taxon>Tracheophyta</taxon>
        <taxon>Polypodiopsida</taxon>
        <taxon>Polypodiidae</taxon>
        <taxon>Polypodiales</taxon>
        <taxon>Pteridineae</taxon>
        <taxon>Pteridaceae</taxon>
        <taxon>Parkerioideae</taxon>
        <taxon>Ceratopteris</taxon>
    </lineage>
</organism>
<keyword evidence="2" id="KW-0479">Metal-binding</keyword>
<feature type="domain" description="Survival protein SurE-like phosphatase/nucleotidase" evidence="5">
    <location>
        <begin position="57"/>
        <end position="248"/>
    </location>
</feature>
<feature type="compositionally biased region" description="Basic and acidic residues" evidence="4">
    <location>
        <begin position="24"/>
        <end position="34"/>
    </location>
</feature>
<dbReference type="EMBL" id="CM035418">
    <property type="protein sequence ID" value="KAH7421723.1"/>
    <property type="molecule type" value="Genomic_DNA"/>
</dbReference>
<proteinExistence type="inferred from homology"/>
<evidence type="ECO:0000313" key="6">
    <source>
        <dbReference type="EMBL" id="KAH7421723.1"/>
    </source>
</evidence>
<dbReference type="Gene3D" id="3.40.1210.10">
    <property type="entry name" value="Survival protein SurE-like phosphatase/nucleotidase"/>
    <property type="match status" value="1"/>
</dbReference>
<accession>A0A8T2TIT1</accession>
<dbReference type="Proteomes" id="UP000825935">
    <property type="component" value="Chromosome 13"/>
</dbReference>
<evidence type="ECO:0000256" key="2">
    <source>
        <dbReference type="ARBA" id="ARBA00022723"/>
    </source>
</evidence>
<dbReference type="SUPFAM" id="SSF64167">
    <property type="entry name" value="SurE-like"/>
    <property type="match status" value="1"/>
</dbReference>
<evidence type="ECO:0000313" key="7">
    <source>
        <dbReference type="Proteomes" id="UP000825935"/>
    </source>
</evidence>
<dbReference type="GO" id="GO:0008252">
    <property type="term" value="F:nucleotidase activity"/>
    <property type="evidence" value="ECO:0007669"/>
    <property type="project" value="InterPro"/>
</dbReference>
<dbReference type="GO" id="GO:0046872">
    <property type="term" value="F:metal ion binding"/>
    <property type="evidence" value="ECO:0007669"/>
    <property type="project" value="UniProtKB-KW"/>
</dbReference>
<feature type="region of interest" description="Disordered" evidence="4">
    <location>
        <begin position="24"/>
        <end position="54"/>
    </location>
</feature>
<protein>
    <recommendedName>
        <fullName evidence="5">Survival protein SurE-like phosphatase/nucleotidase domain-containing protein</fullName>
    </recommendedName>
</protein>
<dbReference type="PANTHER" id="PTHR30457:SF0">
    <property type="entry name" value="PHOSPHATASE, PUTATIVE (AFU_ORTHOLOGUE AFUA_4G01070)-RELATED"/>
    <property type="match status" value="1"/>
</dbReference>
<dbReference type="Pfam" id="PF01975">
    <property type="entry name" value="SurE"/>
    <property type="match status" value="1"/>
</dbReference>
<reference evidence="6" key="1">
    <citation type="submission" date="2021-08" db="EMBL/GenBank/DDBJ databases">
        <title>WGS assembly of Ceratopteris richardii.</title>
        <authorList>
            <person name="Marchant D.B."/>
            <person name="Chen G."/>
            <person name="Jenkins J."/>
            <person name="Shu S."/>
            <person name="Leebens-Mack J."/>
            <person name="Grimwood J."/>
            <person name="Schmutz J."/>
            <person name="Soltis P."/>
            <person name="Soltis D."/>
            <person name="Chen Z.-H."/>
        </authorList>
    </citation>
    <scope>NUCLEOTIDE SEQUENCE</scope>
    <source>
        <strain evidence="6">Whitten #5841</strain>
        <tissue evidence="6">Leaf</tissue>
    </source>
</reference>
<sequence length="383" mass="40955">MASLKERPFAPPPSLVSNLREALKERAAAEHSDSNDADDNMKVASHPPEETDERPCVLVSSEGGIHSDGLTALVRSLVKDGCCKVYICVSQNVNAEVVPSTAKQKTFEVCHVDFEGATAFEVSGSIADCVSLGLSGVLFPKKPSLVICGISLGSNCGFHTFSSAVVAGARQALMCGIPSMALSLEWKDTESYEDDLVAAAHFCLPLIRTALTDSQTNRVLDGLFLNINMPTPFSHNKGFRITQQGSSRPKIKWQVLPSQKSPFGVGLCKQTAIGVRVAQLGLAASAAGAARRANSSSKCIEVESIAGPPNGSEGAIHKKKHHFRMEVTEMVGDGDKTSEFEALRDGFVSVTPLGPRNESDPDVLRRLTEWMGSFVQLDTSLPL</sequence>
<evidence type="ECO:0000256" key="1">
    <source>
        <dbReference type="ARBA" id="ARBA00011062"/>
    </source>
</evidence>
<dbReference type="InterPro" id="IPR036523">
    <property type="entry name" value="SurE-like_sf"/>
</dbReference>
<dbReference type="InterPro" id="IPR030048">
    <property type="entry name" value="SurE"/>
</dbReference>